<evidence type="ECO:0000256" key="6">
    <source>
        <dbReference type="ARBA" id="ARBA00037579"/>
    </source>
</evidence>
<protein>
    <recommendedName>
        <fullName evidence="7">Homocysteine-responsive endoplasmic reticulum-resident ubiquitin-like domain member 2 protein</fullName>
    </recommendedName>
</protein>
<keyword evidence="5" id="KW-0834">Unfolded protein response</keyword>
<dbReference type="InterPro" id="IPR029071">
    <property type="entry name" value="Ubiquitin-like_domsf"/>
</dbReference>
<dbReference type="PANTHER" id="PTHR12943:SF5">
    <property type="entry name" value="HOMOCYSTEINE-RESPONSIVE ENDOPLASMIC RETICULUM-RESIDENT UBIQUITIN-LIKE DOMAIN MEMBER 2 PROTEIN"/>
    <property type="match status" value="1"/>
</dbReference>
<organism evidence="11 12">
    <name type="scientific">Pleurodeles waltl</name>
    <name type="common">Iberian ribbed newt</name>
    <dbReference type="NCBI Taxonomy" id="8319"/>
    <lineage>
        <taxon>Eukaryota</taxon>
        <taxon>Metazoa</taxon>
        <taxon>Chordata</taxon>
        <taxon>Craniata</taxon>
        <taxon>Vertebrata</taxon>
        <taxon>Euteleostomi</taxon>
        <taxon>Amphibia</taxon>
        <taxon>Batrachia</taxon>
        <taxon>Caudata</taxon>
        <taxon>Salamandroidea</taxon>
        <taxon>Salamandridae</taxon>
        <taxon>Pleurodelinae</taxon>
        <taxon>Pleurodeles</taxon>
    </lineage>
</organism>
<evidence type="ECO:0000313" key="12">
    <source>
        <dbReference type="Proteomes" id="UP001066276"/>
    </source>
</evidence>
<dbReference type="PANTHER" id="PTHR12943">
    <property type="entry name" value="HOMOCYSTEINE-RESPONSIVE ENDOPLASMIC RETICULUM-RESIDENT UNIQUITIN-LIKE DOMAIN HERPUD PROTEIN FAMILY MEMBER"/>
    <property type="match status" value="1"/>
</dbReference>
<feature type="transmembrane region" description="Helical" evidence="9">
    <location>
        <begin position="281"/>
        <end position="302"/>
    </location>
</feature>
<accession>A0AAV7VGV0</accession>
<feature type="region of interest" description="Disordered" evidence="8">
    <location>
        <begin position="87"/>
        <end position="136"/>
    </location>
</feature>
<gene>
    <name evidence="11" type="ORF">NDU88_003751</name>
</gene>
<comment type="caution">
    <text evidence="11">The sequence shown here is derived from an EMBL/GenBank/DDBJ whole genome shotgun (WGS) entry which is preliminary data.</text>
</comment>
<dbReference type="GO" id="GO:0030968">
    <property type="term" value="P:endoplasmic reticulum unfolded protein response"/>
    <property type="evidence" value="ECO:0007669"/>
    <property type="project" value="TreeGrafter"/>
</dbReference>
<evidence type="ECO:0000256" key="3">
    <source>
        <dbReference type="ARBA" id="ARBA00022989"/>
    </source>
</evidence>
<keyword evidence="3 9" id="KW-1133">Transmembrane helix</keyword>
<dbReference type="Proteomes" id="UP001066276">
    <property type="component" value="Chromosome 2_1"/>
</dbReference>
<name>A0AAV7VGV0_PLEWA</name>
<dbReference type="InterPro" id="IPR000626">
    <property type="entry name" value="Ubiquitin-like_dom"/>
</dbReference>
<evidence type="ECO:0000256" key="2">
    <source>
        <dbReference type="ARBA" id="ARBA00022692"/>
    </source>
</evidence>
<dbReference type="FunFam" id="3.10.20.90:FF:000046">
    <property type="entry name" value="Homocysteine-responsive endoplasmic reticulum-resident ubiquitin-like domain member 2 protein"/>
    <property type="match status" value="1"/>
</dbReference>
<evidence type="ECO:0000313" key="11">
    <source>
        <dbReference type="EMBL" id="KAJ1199919.1"/>
    </source>
</evidence>
<proteinExistence type="predicted"/>
<dbReference type="AlphaFoldDB" id="A0AAV7VGV0"/>
<evidence type="ECO:0000259" key="10">
    <source>
        <dbReference type="PROSITE" id="PS50053"/>
    </source>
</evidence>
<dbReference type="SUPFAM" id="SSF54236">
    <property type="entry name" value="Ubiquitin-like"/>
    <property type="match status" value="1"/>
</dbReference>
<keyword evidence="12" id="KW-1185">Reference proteome</keyword>
<sequence>MDPSLMDSPVTLVIKAPSQKYDDQTIDCFLDWTVEKLKHHLSKVYPSKPSLKDQRLVYSGKLLLDHLRLKDVLRKQDEYHMVHLVCSTLTPPSSPKSNTSRKHVGSSEAISSSNVERLDSTTPSPSSEPNLSSEALRQRNLPSAQPGPMQNPAVLYFTQGSRGQSGLHQYPPVNHLHMMWWQQMYARQYYMQYQAAALSAMPTSNEPRMSPVAPQPPVNSDVVQNERAAAPNLAPQENRQINQNVQMNAQGGPVMNEEEFNRDWLDWIYTFTRATILFSIIYFYSSFSRFIMMMGAMFLVYLHQARWFPFRQDGEQQPAANNDANLNNDLQNVNNPDFHEMERLMDDGLDDESGEDAAEDTAAEHRPGILASAWTFITAFFISLIPEGPPQVPN</sequence>
<evidence type="ECO:0000256" key="1">
    <source>
        <dbReference type="ARBA" id="ARBA00004167"/>
    </source>
</evidence>
<dbReference type="CDD" id="cd17119">
    <property type="entry name" value="Ubl_HERP2"/>
    <property type="match status" value="1"/>
</dbReference>
<keyword evidence="4 9" id="KW-0472">Membrane</keyword>
<evidence type="ECO:0000256" key="5">
    <source>
        <dbReference type="ARBA" id="ARBA00023230"/>
    </source>
</evidence>
<feature type="compositionally biased region" description="Low complexity" evidence="8">
    <location>
        <begin position="120"/>
        <end position="134"/>
    </location>
</feature>
<reference evidence="11" key="1">
    <citation type="journal article" date="2022" name="bioRxiv">
        <title>Sequencing and chromosome-scale assembly of the giantPleurodeles waltlgenome.</title>
        <authorList>
            <person name="Brown T."/>
            <person name="Elewa A."/>
            <person name="Iarovenko S."/>
            <person name="Subramanian E."/>
            <person name="Araus A.J."/>
            <person name="Petzold A."/>
            <person name="Susuki M."/>
            <person name="Suzuki K.-i.T."/>
            <person name="Hayashi T."/>
            <person name="Toyoda A."/>
            <person name="Oliveira C."/>
            <person name="Osipova E."/>
            <person name="Leigh N.D."/>
            <person name="Simon A."/>
            <person name="Yun M.H."/>
        </authorList>
    </citation>
    <scope>NUCLEOTIDE SEQUENCE</scope>
    <source>
        <strain evidence="11">20211129_DDA</strain>
        <tissue evidence="11">Liver</tissue>
    </source>
</reference>
<evidence type="ECO:0000256" key="8">
    <source>
        <dbReference type="SAM" id="MobiDB-lite"/>
    </source>
</evidence>
<comment type="subcellular location">
    <subcellularLocation>
        <location evidence="1">Membrane</location>
        <topology evidence="1">Single-pass membrane protein</topology>
    </subcellularLocation>
</comment>
<evidence type="ECO:0000256" key="9">
    <source>
        <dbReference type="SAM" id="Phobius"/>
    </source>
</evidence>
<dbReference type="Pfam" id="PF00240">
    <property type="entry name" value="ubiquitin"/>
    <property type="match status" value="1"/>
</dbReference>
<dbReference type="Gene3D" id="3.10.20.90">
    <property type="entry name" value="Phosphatidylinositol 3-kinase Catalytic Subunit, Chain A, domain 1"/>
    <property type="match status" value="1"/>
</dbReference>
<evidence type="ECO:0000256" key="7">
    <source>
        <dbReference type="ARBA" id="ARBA00040901"/>
    </source>
</evidence>
<evidence type="ECO:0000256" key="4">
    <source>
        <dbReference type="ARBA" id="ARBA00023136"/>
    </source>
</evidence>
<dbReference type="GO" id="GO:0016020">
    <property type="term" value="C:membrane"/>
    <property type="evidence" value="ECO:0007669"/>
    <property type="project" value="UniProtKB-SubCell"/>
</dbReference>
<dbReference type="EMBL" id="JANPWB010000003">
    <property type="protein sequence ID" value="KAJ1199919.1"/>
    <property type="molecule type" value="Genomic_DNA"/>
</dbReference>
<dbReference type="InterPro" id="IPR039751">
    <property type="entry name" value="HERPUD1/2"/>
</dbReference>
<feature type="domain" description="Ubiquitin-like" evidence="10">
    <location>
        <begin position="10"/>
        <end position="71"/>
    </location>
</feature>
<dbReference type="PROSITE" id="PS50053">
    <property type="entry name" value="UBIQUITIN_2"/>
    <property type="match status" value="1"/>
</dbReference>
<keyword evidence="2 9" id="KW-0812">Transmembrane</keyword>
<comment type="function">
    <text evidence="6">Could be involved in the unfolded protein response (UPR) pathway.</text>
</comment>
<feature type="compositionally biased region" description="Polar residues" evidence="8">
    <location>
        <begin position="87"/>
        <end position="98"/>
    </location>
</feature>